<feature type="transmembrane region" description="Helical" evidence="1">
    <location>
        <begin position="168"/>
        <end position="187"/>
    </location>
</feature>
<dbReference type="PANTHER" id="PTHR23028">
    <property type="entry name" value="ACETYLTRANSFERASE"/>
    <property type="match status" value="1"/>
</dbReference>
<evidence type="ECO:0000256" key="1">
    <source>
        <dbReference type="SAM" id="Phobius"/>
    </source>
</evidence>
<organism evidence="3 4">
    <name type="scientific">Actinosynnema pretiosum</name>
    <dbReference type="NCBI Taxonomy" id="42197"/>
    <lineage>
        <taxon>Bacteria</taxon>
        <taxon>Bacillati</taxon>
        <taxon>Actinomycetota</taxon>
        <taxon>Actinomycetes</taxon>
        <taxon>Pseudonocardiales</taxon>
        <taxon>Pseudonocardiaceae</taxon>
        <taxon>Actinosynnema</taxon>
    </lineage>
</organism>
<evidence type="ECO:0000313" key="4">
    <source>
        <dbReference type="Proteomes" id="UP000218505"/>
    </source>
</evidence>
<feature type="transmembrane region" description="Helical" evidence="1">
    <location>
        <begin position="314"/>
        <end position="332"/>
    </location>
</feature>
<feature type="transmembrane region" description="Helical" evidence="1">
    <location>
        <begin position="124"/>
        <end position="148"/>
    </location>
</feature>
<keyword evidence="1" id="KW-0472">Membrane</keyword>
<dbReference type="InterPro" id="IPR002656">
    <property type="entry name" value="Acyl_transf_3_dom"/>
</dbReference>
<dbReference type="Pfam" id="PF01757">
    <property type="entry name" value="Acyl_transf_3"/>
    <property type="match status" value="1"/>
</dbReference>
<dbReference type="PANTHER" id="PTHR23028:SF53">
    <property type="entry name" value="ACYL_TRANSF_3 DOMAIN-CONTAINING PROTEIN"/>
    <property type="match status" value="1"/>
</dbReference>
<feature type="transmembrane region" description="Helical" evidence="1">
    <location>
        <begin position="344"/>
        <end position="367"/>
    </location>
</feature>
<keyword evidence="4" id="KW-1185">Reference proteome</keyword>
<dbReference type="Proteomes" id="UP000218505">
    <property type="component" value="Chromosome"/>
</dbReference>
<dbReference type="KEGG" id="apre:CNX65_08110"/>
<protein>
    <submittedName>
        <fullName evidence="3">Acyltransferase</fullName>
    </submittedName>
</protein>
<dbReference type="InterPro" id="IPR050879">
    <property type="entry name" value="Acyltransferase_3"/>
</dbReference>
<keyword evidence="3" id="KW-0012">Acyltransferase</keyword>
<feature type="transmembrane region" description="Helical" evidence="1">
    <location>
        <begin position="48"/>
        <end position="67"/>
    </location>
</feature>
<accession>A0A290Z2K2</accession>
<proteinExistence type="predicted"/>
<dbReference type="GO" id="GO:0016747">
    <property type="term" value="F:acyltransferase activity, transferring groups other than amino-acyl groups"/>
    <property type="evidence" value="ECO:0007669"/>
    <property type="project" value="InterPro"/>
</dbReference>
<feature type="transmembrane region" description="Helical" evidence="1">
    <location>
        <begin position="279"/>
        <end position="302"/>
    </location>
</feature>
<dbReference type="GO" id="GO:0016020">
    <property type="term" value="C:membrane"/>
    <property type="evidence" value="ECO:0007669"/>
    <property type="project" value="TreeGrafter"/>
</dbReference>
<sequence>MPSAARHPLPRKGISLSLLHKPRSAAEKLPAPPTGPAAHDKLPSLTGLRFVAAFVVFGFHVDAMGLFEGTALDAPVHAVFGQGATGVGFFFLLSGFVLTWSARPGTTARASWRRRAAKVLPNHVVVWLLALAALVVTGGGAPALPSLVGLPLLQAWIPVQDVYFGVNTPAWSLSCEVAFYAAFPLLLRWVTGVRPSRLWPLAGALVAAVLLVPVLATPMPGELEYWFVYVFPVTRGLEFALGVVLARVVKAGLWLPLPLWLAGALSVAAYALSSRLPDSFGYVAGTVVPLALLIPAAAVADLRGSRSPLRGQSPVLLGEISFAFYLLHQLILRVAESLLPLGGLTAAGALLMTGLLLLASLAAAWLLHRWVEQPAMRLLTANRARV</sequence>
<feature type="transmembrane region" description="Helical" evidence="1">
    <location>
        <begin position="253"/>
        <end position="273"/>
    </location>
</feature>
<dbReference type="AlphaFoldDB" id="A0A290Z2K2"/>
<gene>
    <name evidence="3" type="ORF">CNX65_08110</name>
</gene>
<keyword evidence="3" id="KW-0808">Transferase</keyword>
<keyword evidence="1" id="KW-1133">Transmembrane helix</keyword>
<feature type="transmembrane region" description="Helical" evidence="1">
    <location>
        <begin position="79"/>
        <end position="103"/>
    </location>
</feature>
<feature type="domain" description="Acyltransferase 3" evidence="2">
    <location>
        <begin position="44"/>
        <end position="368"/>
    </location>
</feature>
<name>A0A290Z2K2_9PSEU</name>
<reference evidence="3" key="1">
    <citation type="submission" date="2017-09" db="EMBL/GenBank/DDBJ databases">
        <title>Complete Genome Sequence of ansamitocin-producing Bacterium Actinosynnema pretiosum X47.</title>
        <authorList>
            <person name="Cao G."/>
            <person name="Zong G."/>
            <person name="Zhong C."/>
            <person name="Fu J."/>
        </authorList>
    </citation>
    <scope>NUCLEOTIDE SEQUENCE [LARGE SCALE GENOMIC DNA]</scope>
    <source>
        <strain evidence="3">X47</strain>
    </source>
</reference>
<evidence type="ECO:0000259" key="2">
    <source>
        <dbReference type="Pfam" id="PF01757"/>
    </source>
</evidence>
<feature type="transmembrane region" description="Helical" evidence="1">
    <location>
        <begin position="225"/>
        <end position="246"/>
    </location>
</feature>
<keyword evidence="1" id="KW-0812">Transmembrane</keyword>
<dbReference type="EMBL" id="CP023445">
    <property type="protein sequence ID" value="ATE53256.1"/>
    <property type="molecule type" value="Genomic_DNA"/>
</dbReference>
<dbReference type="GO" id="GO:0009103">
    <property type="term" value="P:lipopolysaccharide biosynthetic process"/>
    <property type="evidence" value="ECO:0007669"/>
    <property type="project" value="TreeGrafter"/>
</dbReference>
<feature type="transmembrane region" description="Helical" evidence="1">
    <location>
        <begin position="199"/>
        <end position="219"/>
    </location>
</feature>
<evidence type="ECO:0000313" key="3">
    <source>
        <dbReference type="EMBL" id="ATE53256.1"/>
    </source>
</evidence>